<dbReference type="AlphaFoldDB" id="A0A5J6LAL1"/>
<proteinExistence type="predicted"/>
<gene>
    <name evidence="1" type="ORF">F5I99_03615</name>
</gene>
<name>A0A5J6LAL1_9GAMM</name>
<dbReference type="KEGG" id="nik:F5I99_03615"/>
<accession>A0A5J6LAL1</accession>
<reference evidence="1 2" key="1">
    <citation type="submission" date="2019-09" db="EMBL/GenBank/DDBJ databases">
        <title>Nitrincola iocasae sp. nov., a bacterium isolated from the sediment collected at a cold seep field in South China Sea.</title>
        <authorList>
            <person name="Zhang H."/>
            <person name="Wang H."/>
            <person name="Li C."/>
        </authorList>
    </citation>
    <scope>NUCLEOTIDE SEQUENCE [LARGE SCALE GENOMIC DNA]</scope>
    <source>
        <strain evidence="1 2">KXZD1103</strain>
    </source>
</reference>
<dbReference type="NCBIfam" id="TIGR01635">
    <property type="entry name" value="tail_comp_S"/>
    <property type="match status" value="1"/>
</dbReference>
<dbReference type="RefSeq" id="WP_151053693.1">
    <property type="nucleotide sequence ID" value="NZ_CP044222.1"/>
</dbReference>
<dbReference type="Proteomes" id="UP000325606">
    <property type="component" value="Chromosome"/>
</dbReference>
<evidence type="ECO:0000313" key="2">
    <source>
        <dbReference type="Proteomes" id="UP000325606"/>
    </source>
</evidence>
<evidence type="ECO:0000313" key="1">
    <source>
        <dbReference type="EMBL" id="QEW05649.1"/>
    </source>
</evidence>
<dbReference type="Pfam" id="PF05069">
    <property type="entry name" value="Phage_tail_S"/>
    <property type="match status" value="1"/>
</dbReference>
<keyword evidence="2" id="KW-1185">Reference proteome</keyword>
<organism evidence="1 2">
    <name type="scientific">Nitrincola iocasae</name>
    <dbReference type="NCBI Taxonomy" id="2614693"/>
    <lineage>
        <taxon>Bacteria</taxon>
        <taxon>Pseudomonadati</taxon>
        <taxon>Pseudomonadota</taxon>
        <taxon>Gammaproteobacteria</taxon>
        <taxon>Oceanospirillales</taxon>
        <taxon>Oceanospirillaceae</taxon>
        <taxon>Nitrincola</taxon>
    </lineage>
</organism>
<sequence length="155" mass="17116">MAGSTSGIRVDYDDSHVQAALEKLFKTVKNTRPVMAEIAEYLHGRTREHFDNQQDPDGNAWAPLADSTLERKQAQGVPINKILHGQTLHLRDTIFPFFGNDEAGVSTGPGTDAYAATQMFGDESRNIEARPFMGLGEEDEREVLAIIEDELLSAL</sequence>
<protein>
    <submittedName>
        <fullName evidence="1">Phage virion morphogenesis protein</fullName>
    </submittedName>
</protein>
<dbReference type="EMBL" id="CP044222">
    <property type="protein sequence ID" value="QEW05649.1"/>
    <property type="molecule type" value="Genomic_DNA"/>
</dbReference>
<dbReference type="InterPro" id="IPR006522">
    <property type="entry name" value="Phage_virion_morphogenesis"/>
</dbReference>